<comment type="caution">
    <text evidence="1">The sequence shown here is derived from an EMBL/GenBank/DDBJ whole genome shotgun (WGS) entry which is preliminary data.</text>
</comment>
<reference evidence="1 2" key="1">
    <citation type="submission" date="2022-05" db="EMBL/GenBank/DDBJ databases">
        <authorList>
            <consortium name="Genoscope - CEA"/>
            <person name="William W."/>
        </authorList>
    </citation>
    <scope>NUCLEOTIDE SEQUENCE [LARGE SCALE GENOMIC DNA]</scope>
</reference>
<sequence>MSLLKGNNRWGKICNGCTNPDHPDRILLPQQSNDTLDMYSHIRNSSCSFHIKWIKLVLSSSEGRDS</sequence>
<gene>
    <name evidence="1" type="ORF">PEVE_00026197</name>
</gene>
<dbReference type="EMBL" id="CALNXI010003541">
    <property type="protein sequence ID" value="CAH3193615.1"/>
    <property type="molecule type" value="Genomic_DNA"/>
</dbReference>
<accession>A0ABN8STH5</accession>
<evidence type="ECO:0000313" key="1">
    <source>
        <dbReference type="EMBL" id="CAH3193615.1"/>
    </source>
</evidence>
<evidence type="ECO:0000313" key="2">
    <source>
        <dbReference type="Proteomes" id="UP001159427"/>
    </source>
</evidence>
<organism evidence="1 2">
    <name type="scientific">Porites evermanni</name>
    <dbReference type="NCBI Taxonomy" id="104178"/>
    <lineage>
        <taxon>Eukaryota</taxon>
        <taxon>Metazoa</taxon>
        <taxon>Cnidaria</taxon>
        <taxon>Anthozoa</taxon>
        <taxon>Hexacorallia</taxon>
        <taxon>Scleractinia</taxon>
        <taxon>Fungiina</taxon>
        <taxon>Poritidae</taxon>
        <taxon>Porites</taxon>
    </lineage>
</organism>
<name>A0ABN8STH5_9CNID</name>
<proteinExistence type="predicted"/>
<evidence type="ECO:0008006" key="3">
    <source>
        <dbReference type="Google" id="ProtNLM"/>
    </source>
</evidence>
<dbReference type="Proteomes" id="UP001159427">
    <property type="component" value="Unassembled WGS sequence"/>
</dbReference>
<keyword evidence="2" id="KW-1185">Reference proteome</keyword>
<protein>
    <recommendedName>
        <fullName evidence="3">Ycf15</fullName>
    </recommendedName>
</protein>